<dbReference type="InterPro" id="IPR013752">
    <property type="entry name" value="KPA_reductase"/>
</dbReference>
<dbReference type="PANTHER" id="PTHR43765:SF2">
    <property type="entry name" value="2-DEHYDROPANTOATE 2-REDUCTASE"/>
    <property type="match status" value="1"/>
</dbReference>
<dbReference type="GO" id="GO:0008677">
    <property type="term" value="F:2-dehydropantoate 2-reductase activity"/>
    <property type="evidence" value="ECO:0007669"/>
    <property type="project" value="UniProtKB-EC"/>
</dbReference>
<evidence type="ECO:0000259" key="11">
    <source>
        <dbReference type="Pfam" id="PF02558"/>
    </source>
</evidence>
<dbReference type="FunFam" id="1.10.1040.10:FF:000017">
    <property type="entry name" value="2-dehydropantoate 2-reductase"/>
    <property type="match status" value="1"/>
</dbReference>
<dbReference type="InterPro" id="IPR003710">
    <property type="entry name" value="ApbA"/>
</dbReference>
<feature type="domain" description="Ketopantoate reductase C-terminal" evidence="12">
    <location>
        <begin position="175"/>
        <end position="298"/>
    </location>
</feature>
<keyword evidence="7 10" id="KW-0560">Oxidoreductase</keyword>
<organism evidence="13 14">
    <name type="scientific">Pseudoalteromonas phenolica</name>
    <dbReference type="NCBI Taxonomy" id="161398"/>
    <lineage>
        <taxon>Bacteria</taxon>
        <taxon>Pseudomonadati</taxon>
        <taxon>Pseudomonadota</taxon>
        <taxon>Gammaproteobacteria</taxon>
        <taxon>Alteromonadales</taxon>
        <taxon>Pseudoalteromonadaceae</taxon>
        <taxon>Pseudoalteromonas</taxon>
    </lineage>
</organism>
<reference evidence="13 14" key="1">
    <citation type="submission" date="2018-01" db="EMBL/GenBank/DDBJ databases">
        <title>Co-occurrence of chitin degradation, pigmentation and bioactivity in marine Pseudoalteromonas.</title>
        <authorList>
            <person name="Paulsen S."/>
            <person name="Gram L."/>
            <person name="Machado H."/>
        </authorList>
    </citation>
    <scope>NUCLEOTIDE SEQUENCE [LARGE SCALE GENOMIC DNA]</scope>
    <source>
        <strain evidence="13 14">S3898</strain>
    </source>
</reference>
<comment type="similarity">
    <text evidence="2 10">Belongs to the ketopantoate reductase family.</text>
</comment>
<evidence type="ECO:0000256" key="10">
    <source>
        <dbReference type="RuleBase" id="RU362068"/>
    </source>
</evidence>
<dbReference type="InterPro" id="IPR050838">
    <property type="entry name" value="Ketopantoate_reductase"/>
</dbReference>
<comment type="function">
    <text evidence="10">Catalyzes the NADPH-dependent reduction of ketopantoate into pantoic acid.</text>
</comment>
<evidence type="ECO:0000256" key="5">
    <source>
        <dbReference type="ARBA" id="ARBA00022655"/>
    </source>
</evidence>
<dbReference type="EMBL" id="PPSX01000011">
    <property type="protein sequence ID" value="RZQ54562.1"/>
    <property type="molecule type" value="Genomic_DNA"/>
</dbReference>
<dbReference type="GO" id="GO:0015940">
    <property type="term" value="P:pantothenate biosynthetic process"/>
    <property type="evidence" value="ECO:0007669"/>
    <property type="project" value="UniProtKB-UniPathway"/>
</dbReference>
<evidence type="ECO:0000256" key="1">
    <source>
        <dbReference type="ARBA" id="ARBA00004994"/>
    </source>
</evidence>
<dbReference type="GO" id="GO:0050661">
    <property type="term" value="F:NADP binding"/>
    <property type="evidence" value="ECO:0007669"/>
    <property type="project" value="TreeGrafter"/>
</dbReference>
<evidence type="ECO:0000313" key="13">
    <source>
        <dbReference type="EMBL" id="RZQ54562.1"/>
    </source>
</evidence>
<dbReference type="RefSeq" id="WP_130254098.1">
    <property type="nucleotide sequence ID" value="NZ_PPSX01000011.1"/>
</dbReference>
<dbReference type="SUPFAM" id="SSF51735">
    <property type="entry name" value="NAD(P)-binding Rossmann-fold domains"/>
    <property type="match status" value="1"/>
</dbReference>
<gene>
    <name evidence="13" type="ORF">C1E23_02715</name>
</gene>
<evidence type="ECO:0000256" key="8">
    <source>
        <dbReference type="ARBA" id="ARBA00032024"/>
    </source>
</evidence>
<comment type="pathway">
    <text evidence="1 10">Cofactor biosynthesis; (R)-pantothenate biosynthesis; (R)-pantoate from 3-methyl-2-oxobutanoate: step 2/2.</text>
</comment>
<evidence type="ECO:0000256" key="7">
    <source>
        <dbReference type="ARBA" id="ARBA00023002"/>
    </source>
</evidence>
<dbReference type="Pfam" id="PF08546">
    <property type="entry name" value="ApbA_C"/>
    <property type="match status" value="1"/>
</dbReference>
<dbReference type="PANTHER" id="PTHR43765">
    <property type="entry name" value="2-DEHYDROPANTOATE 2-REDUCTASE-RELATED"/>
    <property type="match status" value="1"/>
</dbReference>
<accession>A0A4Q7IRL6</accession>
<protein>
    <recommendedName>
        <fullName evidence="4 10">2-dehydropantoate 2-reductase</fullName>
        <ecNumber evidence="3 10">1.1.1.169</ecNumber>
    </recommendedName>
    <alternativeName>
        <fullName evidence="8 10">Ketopantoate reductase</fullName>
    </alternativeName>
</protein>
<evidence type="ECO:0000256" key="9">
    <source>
        <dbReference type="ARBA" id="ARBA00048793"/>
    </source>
</evidence>
<evidence type="ECO:0000256" key="4">
    <source>
        <dbReference type="ARBA" id="ARBA00019465"/>
    </source>
</evidence>
<evidence type="ECO:0000256" key="6">
    <source>
        <dbReference type="ARBA" id="ARBA00022857"/>
    </source>
</evidence>
<dbReference type="InterPro" id="IPR008927">
    <property type="entry name" value="6-PGluconate_DH-like_C_sf"/>
</dbReference>
<dbReference type="NCBIfam" id="TIGR00745">
    <property type="entry name" value="apbA_panE"/>
    <property type="match status" value="1"/>
</dbReference>
<dbReference type="EC" id="1.1.1.169" evidence="3 10"/>
<evidence type="ECO:0000256" key="3">
    <source>
        <dbReference type="ARBA" id="ARBA00013014"/>
    </source>
</evidence>
<dbReference type="GO" id="GO:0005737">
    <property type="term" value="C:cytoplasm"/>
    <property type="evidence" value="ECO:0007669"/>
    <property type="project" value="TreeGrafter"/>
</dbReference>
<dbReference type="Pfam" id="PF02558">
    <property type="entry name" value="ApbA"/>
    <property type="match status" value="1"/>
</dbReference>
<dbReference type="AlphaFoldDB" id="A0A4Q7IRL6"/>
<dbReference type="InterPro" id="IPR013328">
    <property type="entry name" value="6PGD_dom2"/>
</dbReference>
<comment type="catalytic activity">
    <reaction evidence="9 10">
        <text>(R)-pantoate + NADP(+) = 2-dehydropantoate + NADPH + H(+)</text>
        <dbReference type="Rhea" id="RHEA:16233"/>
        <dbReference type="ChEBI" id="CHEBI:11561"/>
        <dbReference type="ChEBI" id="CHEBI:15378"/>
        <dbReference type="ChEBI" id="CHEBI:15980"/>
        <dbReference type="ChEBI" id="CHEBI:57783"/>
        <dbReference type="ChEBI" id="CHEBI:58349"/>
        <dbReference type="EC" id="1.1.1.169"/>
    </reaction>
</comment>
<comment type="caution">
    <text evidence="13">The sequence shown here is derived from an EMBL/GenBank/DDBJ whole genome shotgun (WGS) entry which is preliminary data.</text>
</comment>
<dbReference type="Gene3D" id="3.40.50.720">
    <property type="entry name" value="NAD(P)-binding Rossmann-like Domain"/>
    <property type="match status" value="1"/>
</dbReference>
<keyword evidence="5 10" id="KW-0566">Pantothenate biosynthesis</keyword>
<dbReference type="InterPro" id="IPR013332">
    <property type="entry name" value="KPR_N"/>
</dbReference>
<dbReference type="SUPFAM" id="SSF48179">
    <property type="entry name" value="6-phosphogluconate dehydrogenase C-terminal domain-like"/>
    <property type="match status" value="1"/>
</dbReference>
<dbReference type="UniPathway" id="UPA00028">
    <property type="reaction ID" value="UER00004"/>
</dbReference>
<dbReference type="Proteomes" id="UP000291338">
    <property type="component" value="Unassembled WGS sequence"/>
</dbReference>
<feature type="domain" description="Ketopantoate reductase N-terminal" evidence="11">
    <location>
        <begin position="4"/>
        <end position="147"/>
    </location>
</feature>
<keyword evidence="6 10" id="KW-0521">NADP</keyword>
<sequence length="300" mass="33240">MANIHILGAGAVGLSFAFHLSGKHQITLLTRKSNKQPFYYQENALKEKIDAKVIEVSSLRPQTKIDTCMIFVKSYQLNDAFKTIQPFLSQHANLIISHNGITDLSTISKALTSTQSLFFISTSRGALKPTYNEVKQTGIGDTFFGACNDPAKNKVSDVFDSLIAESILPCAIHHNINLLRWQKLMVNIAINPLTALEQIPNGQLLKPQYAIRVMNLLNEACLIANHLDIDITLKQALNSAYTVMRQTRLNNSSMAQDIKQGRQTEIGAICGYIVNEAEKLGVNVPHNKALLKAIKQIELV</sequence>
<evidence type="ECO:0000313" key="14">
    <source>
        <dbReference type="Proteomes" id="UP000291338"/>
    </source>
</evidence>
<dbReference type="InterPro" id="IPR036291">
    <property type="entry name" value="NAD(P)-bd_dom_sf"/>
</dbReference>
<evidence type="ECO:0000256" key="2">
    <source>
        <dbReference type="ARBA" id="ARBA00007870"/>
    </source>
</evidence>
<dbReference type="Gene3D" id="1.10.1040.10">
    <property type="entry name" value="N-(1-d-carboxylethyl)-l-norvaline Dehydrogenase, domain 2"/>
    <property type="match status" value="1"/>
</dbReference>
<proteinExistence type="inferred from homology"/>
<name>A0A4Q7IRL6_9GAMM</name>
<evidence type="ECO:0000259" key="12">
    <source>
        <dbReference type="Pfam" id="PF08546"/>
    </source>
</evidence>